<accession>A0ABR1BF01</accession>
<feature type="repeat" description="TPR" evidence="6">
    <location>
        <begin position="72"/>
        <end position="105"/>
    </location>
</feature>
<protein>
    <recommendedName>
        <fullName evidence="5">Stress-induced-phosphoprotein 1</fullName>
    </recommendedName>
</protein>
<dbReference type="Pfam" id="PF13414">
    <property type="entry name" value="TPR_11"/>
    <property type="match status" value="2"/>
</dbReference>
<feature type="domain" description="STI1" evidence="8">
    <location>
        <begin position="141"/>
        <end position="180"/>
    </location>
</feature>
<keyword evidence="4 6" id="KW-0802">TPR repeat</keyword>
<dbReference type="EMBL" id="JAWJWF010000001">
    <property type="protein sequence ID" value="KAK6640313.1"/>
    <property type="molecule type" value="Genomic_DNA"/>
</dbReference>
<keyword evidence="10" id="KW-1185">Reference proteome</keyword>
<evidence type="ECO:0000256" key="4">
    <source>
        <dbReference type="ARBA" id="ARBA00022803"/>
    </source>
</evidence>
<dbReference type="Pfam" id="PF00515">
    <property type="entry name" value="TPR_1"/>
    <property type="match status" value="2"/>
</dbReference>
<feature type="compositionally biased region" description="Pro residues" evidence="7">
    <location>
        <begin position="196"/>
        <end position="211"/>
    </location>
</feature>
<dbReference type="InterPro" id="IPR041243">
    <property type="entry name" value="STI1/HOP_DP"/>
</dbReference>
<comment type="caution">
    <text evidence="9">The sequence shown here is derived from an EMBL/GenBank/DDBJ whole genome shotgun (WGS) entry which is preliminary data.</text>
</comment>
<dbReference type="SMART" id="SM00028">
    <property type="entry name" value="TPR"/>
    <property type="match status" value="9"/>
</dbReference>
<dbReference type="Pfam" id="PF13181">
    <property type="entry name" value="TPR_8"/>
    <property type="match status" value="2"/>
</dbReference>
<feature type="repeat" description="TPR" evidence="6">
    <location>
        <begin position="227"/>
        <end position="260"/>
    </location>
</feature>
<dbReference type="PANTHER" id="PTHR22904:SF523">
    <property type="entry name" value="STRESS-INDUCED-PHOSPHOPROTEIN 1"/>
    <property type="match status" value="1"/>
</dbReference>
<dbReference type="Pfam" id="PF17830">
    <property type="entry name" value="STI1-HOP_DP"/>
    <property type="match status" value="2"/>
</dbReference>
<evidence type="ECO:0000256" key="6">
    <source>
        <dbReference type="PROSITE-ProRule" id="PRU00339"/>
    </source>
</evidence>
<evidence type="ECO:0000259" key="8">
    <source>
        <dbReference type="SMART" id="SM00727"/>
    </source>
</evidence>
<sequence length="542" mass="61813">MDQVQILKDKGNAALNANNFEEAIKNYSEAISIDGKNHVLYSNRSAAYAKCKKYELALQDAEKTVELKPDWGKGYSRKGSALAYLGKYDESIKAYEEGLKHDPNNIQLKEGLDEVYMQMSSQNMFKSPFSQASILEKLRMDPRTREYLDDPEYLKLIEQLQTNNDLLKTKMTDPRVLKTLSVLLGVDIQDDAMDVDPPPQPSKPVPKPAEPPKSTEDLNLPPEKREAVKEKALGNEAYKKKDFETALKHYFKAIELDPTEITYYNNVAAVYFEQKDYEKCIKQCEKGIEIGRENRADFKLIAKAFMRIGNSYKKLNDLKSAKINYEKSMSEHRTPEIRTLLSDVEKIIKEEERKAYIDPVKAEMEKEKGNELFKKGDYAGAIKHYTEAIKRNPDDEKYYSNRAACYTKLAAFDLGLKDCEMCLKLDPKFIKGWVRKGKILQGMQQHGKAITAYQKALDLDPNNAEALEGYRSCSVAVNSNPEEVRKRAMADPEVRNILSDPAMRLILDQMQNDPKALNDHLKNPEIAAKIQKLLESGLIAIH</sequence>
<evidence type="ECO:0000256" key="7">
    <source>
        <dbReference type="SAM" id="MobiDB-lite"/>
    </source>
</evidence>
<evidence type="ECO:0000256" key="1">
    <source>
        <dbReference type="ARBA" id="ARBA00004496"/>
    </source>
</evidence>
<organism evidence="9 10">
    <name type="scientific">Polyplax serrata</name>
    <name type="common">Common mouse louse</name>
    <dbReference type="NCBI Taxonomy" id="468196"/>
    <lineage>
        <taxon>Eukaryota</taxon>
        <taxon>Metazoa</taxon>
        <taxon>Ecdysozoa</taxon>
        <taxon>Arthropoda</taxon>
        <taxon>Hexapoda</taxon>
        <taxon>Insecta</taxon>
        <taxon>Pterygota</taxon>
        <taxon>Neoptera</taxon>
        <taxon>Paraneoptera</taxon>
        <taxon>Psocodea</taxon>
        <taxon>Troctomorpha</taxon>
        <taxon>Phthiraptera</taxon>
        <taxon>Anoplura</taxon>
        <taxon>Polyplacidae</taxon>
        <taxon>Polyplax</taxon>
    </lineage>
</organism>
<dbReference type="InterPro" id="IPR006636">
    <property type="entry name" value="STI1_HS-bd"/>
</dbReference>
<feature type="repeat" description="TPR" evidence="6">
    <location>
        <begin position="362"/>
        <end position="395"/>
    </location>
</feature>
<dbReference type="SMART" id="SM00727">
    <property type="entry name" value="STI1"/>
    <property type="match status" value="2"/>
</dbReference>
<dbReference type="Gene3D" id="1.10.260.100">
    <property type="match status" value="2"/>
</dbReference>
<evidence type="ECO:0000313" key="9">
    <source>
        <dbReference type="EMBL" id="KAK6640313.1"/>
    </source>
</evidence>
<feature type="domain" description="STI1" evidence="8">
    <location>
        <begin position="491"/>
        <end position="530"/>
    </location>
</feature>
<comment type="subcellular location">
    <subcellularLocation>
        <location evidence="1">Cytoplasm</location>
    </subcellularLocation>
</comment>
<dbReference type="Gene3D" id="1.25.40.10">
    <property type="entry name" value="Tetratricopeptide repeat domain"/>
    <property type="match status" value="3"/>
</dbReference>
<evidence type="ECO:0000256" key="5">
    <source>
        <dbReference type="ARBA" id="ARBA00026193"/>
    </source>
</evidence>
<dbReference type="Proteomes" id="UP001359485">
    <property type="component" value="Unassembled WGS sequence"/>
</dbReference>
<dbReference type="InterPro" id="IPR019734">
    <property type="entry name" value="TPR_rpt"/>
</dbReference>
<dbReference type="InterPro" id="IPR011990">
    <property type="entry name" value="TPR-like_helical_dom_sf"/>
</dbReference>
<dbReference type="PANTHER" id="PTHR22904">
    <property type="entry name" value="TPR REPEAT CONTAINING PROTEIN"/>
    <property type="match status" value="1"/>
</dbReference>
<name>A0ABR1BF01_POLSC</name>
<dbReference type="SUPFAM" id="SSF48452">
    <property type="entry name" value="TPR-like"/>
    <property type="match status" value="3"/>
</dbReference>
<reference evidence="9 10" key="1">
    <citation type="submission" date="2023-09" db="EMBL/GenBank/DDBJ databases">
        <title>Genomes of two closely related lineages of the louse Polyplax serrata with different host specificities.</title>
        <authorList>
            <person name="Martinu J."/>
            <person name="Tarabai H."/>
            <person name="Stefka J."/>
            <person name="Hypsa V."/>
        </authorList>
    </citation>
    <scope>NUCLEOTIDE SEQUENCE [LARGE SCALE GENOMIC DNA]</scope>
    <source>
        <strain evidence="9">98ZLc_SE</strain>
    </source>
</reference>
<feature type="repeat" description="TPR" evidence="6">
    <location>
        <begin position="4"/>
        <end position="37"/>
    </location>
</feature>
<keyword evidence="2" id="KW-0963">Cytoplasm</keyword>
<evidence type="ECO:0000256" key="3">
    <source>
        <dbReference type="ARBA" id="ARBA00022737"/>
    </source>
</evidence>
<feature type="region of interest" description="Disordered" evidence="7">
    <location>
        <begin position="191"/>
        <end position="223"/>
    </location>
</feature>
<dbReference type="PROSITE" id="PS50005">
    <property type="entry name" value="TPR"/>
    <property type="match status" value="5"/>
</dbReference>
<proteinExistence type="predicted"/>
<gene>
    <name evidence="9" type="ORF">RUM44_011999</name>
</gene>
<keyword evidence="3" id="KW-0677">Repeat</keyword>
<feature type="repeat" description="TPR" evidence="6">
    <location>
        <begin position="430"/>
        <end position="463"/>
    </location>
</feature>
<evidence type="ECO:0000256" key="2">
    <source>
        <dbReference type="ARBA" id="ARBA00022490"/>
    </source>
</evidence>
<evidence type="ECO:0000313" key="10">
    <source>
        <dbReference type="Proteomes" id="UP001359485"/>
    </source>
</evidence>